<accession>A0A7H0H7G1</accession>
<evidence type="ECO:0000313" key="4">
    <source>
        <dbReference type="Proteomes" id="UP000516117"/>
    </source>
</evidence>
<name>A0A7H0H7G1_9ACTN</name>
<dbReference type="KEGG" id="tdf:H9L22_03330"/>
<evidence type="ECO:0000256" key="2">
    <source>
        <dbReference type="SAM" id="Phobius"/>
    </source>
</evidence>
<feature type="transmembrane region" description="Helical" evidence="2">
    <location>
        <begin position="91"/>
        <end position="112"/>
    </location>
</feature>
<keyword evidence="2" id="KW-0472">Membrane</keyword>
<dbReference type="RefSeq" id="WP_187721586.1">
    <property type="nucleotide sequence ID" value="NZ_BAABBL010000001.1"/>
</dbReference>
<gene>
    <name evidence="3" type="ORF">H9L22_03330</name>
</gene>
<evidence type="ECO:0000256" key="1">
    <source>
        <dbReference type="SAM" id="MobiDB-lite"/>
    </source>
</evidence>
<protein>
    <submittedName>
        <fullName evidence="3">Uncharacterized protein</fullName>
    </submittedName>
</protein>
<keyword evidence="4" id="KW-1185">Reference proteome</keyword>
<reference evidence="3 4" key="1">
    <citation type="submission" date="2020-08" db="EMBL/GenBank/DDBJ databases">
        <title>Genome sequence of Tessaracoccus defluvii JCM 17540T.</title>
        <authorList>
            <person name="Hyun D.-W."/>
            <person name="Bae J.-W."/>
        </authorList>
    </citation>
    <scope>NUCLEOTIDE SEQUENCE [LARGE SCALE GENOMIC DNA]</scope>
    <source>
        <strain evidence="3 4">JCM 17540</strain>
    </source>
</reference>
<evidence type="ECO:0000313" key="3">
    <source>
        <dbReference type="EMBL" id="QNP56477.1"/>
    </source>
</evidence>
<dbReference type="AlphaFoldDB" id="A0A7H0H7G1"/>
<organism evidence="3 4">
    <name type="scientific">Tessaracoccus defluvii</name>
    <dbReference type="NCBI Taxonomy" id="1285901"/>
    <lineage>
        <taxon>Bacteria</taxon>
        <taxon>Bacillati</taxon>
        <taxon>Actinomycetota</taxon>
        <taxon>Actinomycetes</taxon>
        <taxon>Propionibacteriales</taxon>
        <taxon>Propionibacteriaceae</taxon>
        <taxon>Tessaracoccus</taxon>
    </lineage>
</organism>
<feature type="transmembrane region" description="Helical" evidence="2">
    <location>
        <begin position="29"/>
        <end position="48"/>
    </location>
</feature>
<dbReference type="EMBL" id="CP060789">
    <property type="protein sequence ID" value="QNP56477.1"/>
    <property type="molecule type" value="Genomic_DNA"/>
</dbReference>
<dbReference type="Proteomes" id="UP000516117">
    <property type="component" value="Chromosome"/>
</dbReference>
<keyword evidence="2" id="KW-0812">Transmembrane</keyword>
<proteinExistence type="predicted"/>
<feature type="transmembrane region" description="Helical" evidence="2">
    <location>
        <begin position="60"/>
        <end position="79"/>
    </location>
</feature>
<sequence>MKLALVPVAVALLVWMVSIARVPLDQLVVIGAVLLPPVIGVVMLSLLPPSDAAKRICLDTLAPLGLLAAVGALMCAFPAASKRLNDLGDPLVGLVTVYAWLGLIRAVIEWILQDREVRRQPRRVAEIRHGPHRPIPQNSPRR</sequence>
<keyword evidence="2" id="KW-1133">Transmembrane helix</keyword>
<feature type="region of interest" description="Disordered" evidence="1">
    <location>
        <begin position="123"/>
        <end position="142"/>
    </location>
</feature>